<evidence type="ECO:0000256" key="2">
    <source>
        <dbReference type="ARBA" id="ARBA00022741"/>
    </source>
</evidence>
<proteinExistence type="inferred from homology"/>
<dbReference type="InterPro" id="IPR013986">
    <property type="entry name" value="DExx_box_DNA_helicase_dom_sf"/>
</dbReference>
<keyword evidence="5 12" id="KW-0067">ATP-binding</keyword>
<dbReference type="RefSeq" id="WP_038046380.1">
    <property type="nucleotide sequence ID" value="NZ_JMFG01000002.1"/>
</dbReference>
<evidence type="ECO:0000256" key="4">
    <source>
        <dbReference type="ARBA" id="ARBA00022806"/>
    </source>
</evidence>
<evidence type="ECO:0000256" key="8">
    <source>
        <dbReference type="ARBA" id="ARBA00034617"/>
    </source>
</evidence>
<evidence type="ECO:0000256" key="5">
    <source>
        <dbReference type="ARBA" id="ARBA00022840"/>
    </source>
</evidence>
<evidence type="ECO:0000313" key="16">
    <source>
        <dbReference type="EMBL" id="KDA54987.1"/>
    </source>
</evidence>
<dbReference type="SUPFAM" id="SSF52540">
    <property type="entry name" value="P-loop containing nucleoside triphosphate hydrolases"/>
    <property type="match status" value="1"/>
</dbReference>
<feature type="region of interest" description="Disordered" evidence="13">
    <location>
        <begin position="618"/>
        <end position="659"/>
    </location>
</feature>
<evidence type="ECO:0000256" key="3">
    <source>
        <dbReference type="ARBA" id="ARBA00022801"/>
    </source>
</evidence>
<dbReference type="InterPro" id="IPR014016">
    <property type="entry name" value="UvrD-like_ATP-bd"/>
</dbReference>
<dbReference type="Gene3D" id="1.10.486.10">
    <property type="entry name" value="PCRA, domain 4"/>
    <property type="match status" value="1"/>
</dbReference>
<evidence type="ECO:0000256" key="10">
    <source>
        <dbReference type="ARBA" id="ARBA00034923"/>
    </source>
</evidence>
<evidence type="ECO:0000256" key="13">
    <source>
        <dbReference type="SAM" id="MobiDB-lite"/>
    </source>
</evidence>
<dbReference type="AlphaFoldDB" id="A0A062XQW3"/>
<dbReference type="GO" id="GO:0016887">
    <property type="term" value="F:ATP hydrolysis activity"/>
    <property type="evidence" value="ECO:0007669"/>
    <property type="project" value="RHEA"/>
</dbReference>
<dbReference type="PROSITE" id="PS51198">
    <property type="entry name" value="UVRD_HELICASE_ATP_BIND"/>
    <property type="match status" value="1"/>
</dbReference>
<dbReference type="GO" id="GO:0005524">
    <property type="term" value="F:ATP binding"/>
    <property type="evidence" value="ECO:0007669"/>
    <property type="project" value="UniProtKB-UniRule"/>
</dbReference>
<gene>
    <name evidence="16" type="ORF">EG19_04100</name>
</gene>
<dbReference type="EMBL" id="JMFG01000002">
    <property type="protein sequence ID" value="KDA54987.1"/>
    <property type="molecule type" value="Genomic_DNA"/>
</dbReference>
<dbReference type="GO" id="GO:0043138">
    <property type="term" value="F:3'-5' DNA helicase activity"/>
    <property type="evidence" value="ECO:0007669"/>
    <property type="project" value="UniProtKB-EC"/>
</dbReference>
<dbReference type="OrthoDB" id="9810135at2"/>
<comment type="catalytic activity">
    <reaction evidence="11">
        <text>ATP + H2O = ADP + phosphate + H(+)</text>
        <dbReference type="Rhea" id="RHEA:13065"/>
        <dbReference type="ChEBI" id="CHEBI:15377"/>
        <dbReference type="ChEBI" id="CHEBI:15378"/>
        <dbReference type="ChEBI" id="CHEBI:30616"/>
        <dbReference type="ChEBI" id="CHEBI:43474"/>
        <dbReference type="ChEBI" id="CHEBI:456216"/>
        <dbReference type="EC" id="5.6.2.4"/>
    </reaction>
</comment>
<evidence type="ECO:0000259" key="14">
    <source>
        <dbReference type="PROSITE" id="PS51198"/>
    </source>
</evidence>
<feature type="compositionally biased region" description="Basic and acidic residues" evidence="13">
    <location>
        <begin position="633"/>
        <end position="643"/>
    </location>
</feature>
<dbReference type="Proteomes" id="UP000027284">
    <property type="component" value="Unassembled WGS sequence"/>
</dbReference>
<sequence length="709" mass="78669">MRFLEDLDPEQREAVTYGEGPLLVVAGAGSGKTRVLTYRIAWLLASGRAQPHNVLAVTFTNKAAREMAERVEKLLHGPLRGGFVGTFHRFALTLLRQYPEKVGLPPRFAIADEDEQRRLVEQVLKELGIPSTQLSPRAARAAISRWKNGSSSAVSASELVSAVVERYQERLQAAGAVDFDDMLVLAVKLLAEDAGLRQILRQRFTYLLVDEFQDTNPVQMELLWHLAGPRPNLTAVGDEDQSIYRFRGAELEHILRFEHTYPGAKVLTLGNNYRSAEPILKAAAAVIAHNTRRRPKLLRSCSGDGEPVRVLAAADESDEAGLVVADIRRERAAGRTSIAVLFRINALSRPLEAELVRWGVPYRVVGGVRFWDRAEVRDALAYLRLLANPDDELAFLRVVNVPARGLGAVTLERLRQAAQIWGCSLCEASRRLPETLTPRAREALARFWELLDSLRQQAGGSLRELVAALLEQSGLAAQYDTREEEDRARLANLDQLVNAAAEAEQRGLTLPSFLDEVALLSEADAETAPQSVLLSTLHAAKGLEFDVVYLVGLEEGLLPLMRGEEPELADEEEERRLLYVGMTRARKKLVLTWARSRRLHGETRTTRPSRFLAELPPEVRREGLTSPSPLPHWEPKPLVRPRQEAPAPEARNGFRPGMKVEHPTFGRGVVLQVQASGAQTRVVVFFDRAGKKTLLPSVAPLKVLSAPRG</sequence>
<evidence type="ECO:0000259" key="15">
    <source>
        <dbReference type="PROSITE" id="PS51217"/>
    </source>
</evidence>
<keyword evidence="2 12" id="KW-0547">Nucleotide-binding</keyword>
<dbReference type="Pfam" id="PF00580">
    <property type="entry name" value="UvrD-helicase"/>
    <property type="match status" value="1"/>
</dbReference>
<feature type="domain" description="UvrD-like helicase ATP-binding" evidence="14">
    <location>
        <begin position="5"/>
        <end position="276"/>
    </location>
</feature>
<dbReference type="Gene3D" id="3.40.50.300">
    <property type="entry name" value="P-loop containing nucleotide triphosphate hydrolases"/>
    <property type="match status" value="2"/>
</dbReference>
<organism evidence="16 17">
    <name type="scientific">Thermoanaerobaculum aquaticum</name>
    <dbReference type="NCBI Taxonomy" id="1312852"/>
    <lineage>
        <taxon>Bacteria</taxon>
        <taxon>Pseudomonadati</taxon>
        <taxon>Acidobacteriota</taxon>
        <taxon>Thermoanaerobaculia</taxon>
        <taxon>Thermoanaerobaculales</taxon>
        <taxon>Thermoanaerobaculaceae</taxon>
        <taxon>Thermoanaerobaculum</taxon>
    </lineage>
</organism>
<feature type="domain" description="UvrD-like helicase C-terminal" evidence="15">
    <location>
        <begin position="277"/>
        <end position="542"/>
    </location>
</feature>
<dbReference type="InterPro" id="IPR000212">
    <property type="entry name" value="DNA_helicase_UvrD/REP"/>
</dbReference>
<dbReference type="GO" id="GO:0003677">
    <property type="term" value="F:DNA binding"/>
    <property type="evidence" value="ECO:0007669"/>
    <property type="project" value="UniProtKB-KW"/>
</dbReference>
<keyword evidence="3 12" id="KW-0378">Hydrolase</keyword>
<dbReference type="Gene3D" id="1.10.10.160">
    <property type="match status" value="1"/>
</dbReference>
<name>A0A062XQW3_9BACT</name>
<evidence type="ECO:0000256" key="1">
    <source>
        <dbReference type="ARBA" id="ARBA00009922"/>
    </source>
</evidence>
<evidence type="ECO:0000256" key="12">
    <source>
        <dbReference type="PROSITE-ProRule" id="PRU00560"/>
    </source>
</evidence>
<evidence type="ECO:0000256" key="6">
    <source>
        <dbReference type="ARBA" id="ARBA00023125"/>
    </source>
</evidence>
<protein>
    <recommendedName>
        <fullName evidence="9">DNA 3'-5' helicase</fullName>
        <ecNumber evidence="9">5.6.2.4</ecNumber>
    </recommendedName>
    <alternativeName>
        <fullName evidence="10">DNA 3'-5' helicase II</fullName>
    </alternativeName>
</protein>
<dbReference type="CDD" id="cd17932">
    <property type="entry name" value="DEXQc_UvrD"/>
    <property type="match status" value="1"/>
</dbReference>
<keyword evidence="4 12" id="KW-0347">Helicase</keyword>
<evidence type="ECO:0000256" key="7">
    <source>
        <dbReference type="ARBA" id="ARBA00023235"/>
    </source>
</evidence>
<keyword evidence="7" id="KW-0413">Isomerase</keyword>
<comment type="catalytic activity">
    <reaction evidence="8">
        <text>Couples ATP hydrolysis with the unwinding of duplex DNA by translocating in the 3'-5' direction.</text>
        <dbReference type="EC" id="5.6.2.4"/>
    </reaction>
</comment>
<evidence type="ECO:0000313" key="17">
    <source>
        <dbReference type="Proteomes" id="UP000027284"/>
    </source>
</evidence>
<accession>A0A062XQW3</accession>
<feature type="binding site" evidence="12">
    <location>
        <begin position="26"/>
        <end position="33"/>
    </location>
    <ligand>
        <name>ATP</name>
        <dbReference type="ChEBI" id="CHEBI:30616"/>
    </ligand>
</feature>
<dbReference type="InterPro" id="IPR027417">
    <property type="entry name" value="P-loop_NTPase"/>
</dbReference>
<evidence type="ECO:0000256" key="11">
    <source>
        <dbReference type="ARBA" id="ARBA00048988"/>
    </source>
</evidence>
<dbReference type="PANTHER" id="PTHR11070:SF2">
    <property type="entry name" value="ATP-DEPENDENT DNA HELICASE SRS2"/>
    <property type="match status" value="1"/>
</dbReference>
<keyword evidence="6" id="KW-0238">DNA-binding</keyword>
<dbReference type="GO" id="GO:0005829">
    <property type="term" value="C:cytosol"/>
    <property type="evidence" value="ECO:0007669"/>
    <property type="project" value="TreeGrafter"/>
</dbReference>
<dbReference type="Pfam" id="PF13361">
    <property type="entry name" value="UvrD_C"/>
    <property type="match status" value="1"/>
</dbReference>
<comment type="similarity">
    <text evidence="1">Belongs to the helicase family. UvrD subfamily.</text>
</comment>
<dbReference type="InterPro" id="IPR014017">
    <property type="entry name" value="DNA_helicase_UvrD-like_C"/>
</dbReference>
<dbReference type="GO" id="GO:0000725">
    <property type="term" value="P:recombinational repair"/>
    <property type="evidence" value="ECO:0007669"/>
    <property type="project" value="TreeGrafter"/>
</dbReference>
<dbReference type="PROSITE" id="PS51217">
    <property type="entry name" value="UVRD_HELICASE_CTER"/>
    <property type="match status" value="1"/>
</dbReference>
<dbReference type="EC" id="5.6.2.4" evidence="9"/>
<comment type="caution">
    <text evidence="16">The sequence shown here is derived from an EMBL/GenBank/DDBJ whole genome shotgun (WGS) entry which is preliminary data.</text>
</comment>
<keyword evidence="17" id="KW-1185">Reference proteome</keyword>
<dbReference type="STRING" id="1312852.EG19_04100"/>
<evidence type="ECO:0000256" key="9">
    <source>
        <dbReference type="ARBA" id="ARBA00034808"/>
    </source>
</evidence>
<dbReference type="Pfam" id="PF21196">
    <property type="entry name" value="PcrA_UvrD_tudor"/>
    <property type="match status" value="1"/>
</dbReference>
<reference evidence="16 17" key="1">
    <citation type="submission" date="2014-04" db="EMBL/GenBank/DDBJ databases">
        <title>The Genome Sequence of Thermoanaerobaculum aquaticum MP-01, The First Cultivated Group 23 Acidobacterium.</title>
        <authorList>
            <person name="Stamps B.W."/>
            <person name="Losey N.A."/>
            <person name="Lawson P.A."/>
            <person name="Stevenson B.S."/>
        </authorList>
    </citation>
    <scope>NUCLEOTIDE SEQUENCE [LARGE SCALE GENOMIC DNA]</scope>
    <source>
        <strain evidence="16 17">MP-01</strain>
    </source>
</reference>
<dbReference type="PANTHER" id="PTHR11070">
    <property type="entry name" value="UVRD / RECB / PCRA DNA HELICASE FAMILY MEMBER"/>
    <property type="match status" value="1"/>
</dbReference>